<evidence type="ECO:0000313" key="2">
    <source>
        <dbReference type="EMBL" id="KGP92001.1"/>
    </source>
</evidence>
<dbReference type="eggNOG" id="COG3173">
    <property type="taxonomic scope" value="Bacteria"/>
</dbReference>
<proteinExistence type="predicted"/>
<reference evidence="2 3" key="1">
    <citation type="submission" date="2013-08" db="EMBL/GenBank/DDBJ databases">
        <title>Genome of Pontibacillus chungwhensis.</title>
        <authorList>
            <person name="Wang Q."/>
            <person name="Wang G."/>
        </authorList>
    </citation>
    <scope>NUCLEOTIDE SEQUENCE [LARGE SCALE GENOMIC DNA]</scope>
    <source>
        <strain evidence="2 3">BH030062</strain>
    </source>
</reference>
<accession>A0A0A2UZL9</accession>
<dbReference type="SUPFAM" id="SSF56112">
    <property type="entry name" value="Protein kinase-like (PK-like)"/>
    <property type="match status" value="1"/>
</dbReference>
<feature type="domain" description="Aminoglycoside phosphotransferase" evidence="1">
    <location>
        <begin position="167"/>
        <end position="375"/>
    </location>
</feature>
<organism evidence="2 3">
    <name type="scientific">Pontibacillus chungwhensis BH030062</name>
    <dbReference type="NCBI Taxonomy" id="1385513"/>
    <lineage>
        <taxon>Bacteria</taxon>
        <taxon>Bacillati</taxon>
        <taxon>Bacillota</taxon>
        <taxon>Bacilli</taxon>
        <taxon>Bacillales</taxon>
        <taxon>Bacillaceae</taxon>
        <taxon>Pontibacillus</taxon>
    </lineage>
</organism>
<evidence type="ECO:0000259" key="1">
    <source>
        <dbReference type="Pfam" id="PF01636"/>
    </source>
</evidence>
<sequence>MKRQLTYKCIVITKDRKSILLDKTYEMDTLSFPSFIPDTQHVAITNHINVFLRKNYNIETNVLRIFKEINNIRIYEIEILDEPGSLHKNFVWVDISNLLQDHLNTFDQYILKDWVDATESQPLPWVKAGWRNEMEKKVTNMLGNDLEFEQMRSWERSALFKIYSKGRNFYLKTVPDVFKHEVLISEYLYQRHPTYIPEIFDVNQEEQWYIMEELTGPLLGQKKRIEYWREALFRLAKIQKESVSHVTKLQGMDCPERSVSTIIREYLKSSLDSLHETKYITDHSYSEFISQLPKIFSKCNRIDFTNIPFTIEHGDFFGGNIIIHNNEPKIYDWSDSTISHPFLSIIVLLEEVKEFFSNTEAEQLLNEYLEHWTEYDTKENLYYEYCTLKTIAPSYYLSLYETFIFPSFKDNLDKKQIIDSYIKEWKLRLE</sequence>
<keyword evidence="3" id="KW-1185">Reference proteome</keyword>
<name>A0A0A2UZL9_9BACI</name>
<dbReference type="EMBL" id="AVBG01000004">
    <property type="protein sequence ID" value="KGP92001.1"/>
    <property type="molecule type" value="Genomic_DNA"/>
</dbReference>
<gene>
    <name evidence="2" type="ORF">N780_15770</name>
</gene>
<dbReference type="Gene3D" id="3.90.1200.10">
    <property type="match status" value="1"/>
</dbReference>
<comment type="caution">
    <text evidence="2">The sequence shown here is derived from an EMBL/GenBank/DDBJ whole genome shotgun (WGS) entry which is preliminary data.</text>
</comment>
<dbReference type="Proteomes" id="UP000030153">
    <property type="component" value="Unassembled WGS sequence"/>
</dbReference>
<dbReference type="Pfam" id="PF01636">
    <property type="entry name" value="APH"/>
    <property type="match status" value="1"/>
</dbReference>
<dbReference type="RefSeq" id="WP_036781882.1">
    <property type="nucleotide sequence ID" value="NZ_AVBG01000004.1"/>
</dbReference>
<dbReference type="InterPro" id="IPR011009">
    <property type="entry name" value="Kinase-like_dom_sf"/>
</dbReference>
<dbReference type="AlphaFoldDB" id="A0A0A2UZL9"/>
<dbReference type="InterPro" id="IPR002575">
    <property type="entry name" value="Aminoglycoside_PTrfase"/>
</dbReference>
<dbReference type="STRING" id="1385513.N780_15770"/>
<dbReference type="OrthoDB" id="101887at2"/>
<evidence type="ECO:0000313" key="3">
    <source>
        <dbReference type="Proteomes" id="UP000030153"/>
    </source>
</evidence>
<protein>
    <recommendedName>
        <fullName evidence="1">Aminoglycoside phosphotransferase domain-containing protein</fullName>
    </recommendedName>
</protein>